<comment type="cofactor">
    <cofactor evidence="3">
        <name>Zn(2+)</name>
        <dbReference type="ChEBI" id="CHEBI:29105"/>
    </cofactor>
</comment>
<dbReference type="EC" id="3.4.24.3" evidence="5"/>
<evidence type="ECO:0000256" key="11">
    <source>
        <dbReference type="ARBA" id="ARBA00022833"/>
    </source>
</evidence>
<evidence type="ECO:0000256" key="5">
    <source>
        <dbReference type="ARBA" id="ARBA00012653"/>
    </source>
</evidence>
<organism evidence="19 20">
    <name type="scientific">Kitasatospora nipponensis</name>
    <dbReference type="NCBI Taxonomy" id="258049"/>
    <lineage>
        <taxon>Bacteria</taxon>
        <taxon>Bacillati</taxon>
        <taxon>Actinomycetota</taxon>
        <taxon>Actinomycetes</taxon>
        <taxon>Kitasatosporales</taxon>
        <taxon>Streptomycetaceae</taxon>
        <taxon>Kitasatospora</taxon>
    </lineage>
</organism>
<keyword evidence="20" id="KW-1185">Reference proteome</keyword>
<sequence length="830" mass="87057">MRRALTLSKIASSIGVALAAAVIAGSLQGAAQGASRPAPGGAPVAAAHTAGAGVPDRQGRPLTPGELPLLASPSSAARTDYARPAAAALAGPAAAVASCTPADFGSKTGSALVTFVKASTVDCVNTLFTTGAGDANSVFREAQMVTVADAYRSAALAYTGTDAGGILQLVEFLRAGYYVQYGMATQVGPYGTALQSAIRGGLDAATANGHFLDVTDANGPTLSESVTLIDSAAEAARYLPTLQRVLAGYTTAWDAVQGMTSAANNVYTPLFRGHQFPEFVTAVTNDPSVLTTLRTFALGHLDLLGTGDAYLTTNAGMILARFLQDAPLQATVRPIVKSVLDASSISGPTSALWVTTAGVANQYDPDQCSYYGTCDLPTRLGTIALPITYKCDDAHTIRAQDMPADQLAATCSSLQHQDAYFHGIVADSGPVADDHNTNIQVVIFNSRTDYQTYGGVMFGVDTNAGGEYLEGNPATAGNQPVFVAYEQGGQVWNLNHEYTHYLDGRYDTYGDFTASTAVPDVWWIEGFAEYVSYSYRGVDYDEAITEAGKHTYPLSTLWQTTYDNTDQTRTYNWGYLAVRYMLEKHRGDVLNMLAKFRTGDYNGGYAVYATAIGTRYDADFASWLTACAAGACKGGGTTNQPPTSAFDTAVSGLTVALTDRSTDSDGSIAARSWNFGDGTTSTDTNPSKTYATAGSYTVTLTVTDNRGATATSSKTVVVAGLPQCTNPDSRVMGQNCSRANLSAAAGAVDYLYLYLPAGTSKLTVSTKGGTGNADLYYNADTWASPSAYTARSTRSGNTETLTVTNPTAGYRYVSLYAKTAFSGVTVSTQY</sequence>
<comment type="cofactor">
    <cofactor evidence="2">
        <name>Ca(2+)</name>
        <dbReference type="ChEBI" id="CHEBI:29108"/>
    </cofactor>
</comment>
<evidence type="ECO:0000256" key="17">
    <source>
        <dbReference type="SAM" id="SignalP"/>
    </source>
</evidence>
<feature type="signal peptide" evidence="17">
    <location>
        <begin position="1"/>
        <end position="19"/>
    </location>
</feature>
<keyword evidence="9 17" id="KW-0732">Signal</keyword>
<keyword evidence="10" id="KW-0378">Hydrolase</keyword>
<feature type="region of interest" description="Disordered" evidence="16">
    <location>
        <begin position="32"/>
        <end position="69"/>
    </location>
</feature>
<evidence type="ECO:0000256" key="6">
    <source>
        <dbReference type="ARBA" id="ARBA00022525"/>
    </source>
</evidence>
<dbReference type="PANTHER" id="PTHR13062">
    <property type="entry name" value="COLLAGENASE"/>
    <property type="match status" value="1"/>
</dbReference>
<evidence type="ECO:0000256" key="8">
    <source>
        <dbReference type="ARBA" id="ARBA00022723"/>
    </source>
</evidence>
<comment type="subcellular location">
    <subcellularLocation>
        <location evidence="4">Secreted</location>
    </subcellularLocation>
</comment>
<keyword evidence="14" id="KW-0482">Metalloprotease</keyword>
<dbReference type="Gene3D" id="2.60.120.380">
    <property type="match status" value="1"/>
</dbReference>
<dbReference type="InterPro" id="IPR002169">
    <property type="entry name" value="Peptidase_M9A/M9B"/>
</dbReference>
<dbReference type="SMART" id="SM00089">
    <property type="entry name" value="PKD"/>
    <property type="match status" value="1"/>
</dbReference>
<reference evidence="20" key="1">
    <citation type="journal article" date="2019" name="Int. J. Syst. Evol. Microbiol.">
        <title>The Global Catalogue of Microorganisms (GCM) 10K type strain sequencing project: providing services to taxonomists for standard genome sequencing and annotation.</title>
        <authorList>
            <consortium name="The Broad Institute Genomics Platform"/>
            <consortium name="The Broad Institute Genome Sequencing Center for Infectious Disease"/>
            <person name="Wu L."/>
            <person name="Ma J."/>
        </authorList>
    </citation>
    <scope>NUCLEOTIDE SEQUENCE [LARGE SCALE GENOMIC DNA]</scope>
    <source>
        <strain evidence="20">JCM 13004</strain>
    </source>
</reference>
<evidence type="ECO:0000256" key="7">
    <source>
        <dbReference type="ARBA" id="ARBA00022670"/>
    </source>
</evidence>
<keyword evidence="7" id="KW-0645">Protease</keyword>
<evidence type="ECO:0000259" key="18">
    <source>
        <dbReference type="PROSITE" id="PS50093"/>
    </source>
</evidence>
<evidence type="ECO:0000256" key="1">
    <source>
        <dbReference type="ARBA" id="ARBA00000424"/>
    </source>
</evidence>
<protein>
    <recommendedName>
        <fullName evidence="5">microbial collagenase</fullName>
        <ecNumber evidence="5">3.4.24.3</ecNumber>
    </recommendedName>
</protein>
<dbReference type="Proteomes" id="UP001500037">
    <property type="component" value="Unassembled WGS sequence"/>
</dbReference>
<proteinExistence type="predicted"/>
<dbReference type="Gene3D" id="1.10.390.20">
    <property type="match status" value="1"/>
</dbReference>
<dbReference type="InterPro" id="IPR035986">
    <property type="entry name" value="PKD_dom_sf"/>
</dbReference>
<evidence type="ECO:0000313" key="20">
    <source>
        <dbReference type="Proteomes" id="UP001500037"/>
    </source>
</evidence>
<feature type="chain" id="PRO_5046571514" description="microbial collagenase" evidence="17">
    <location>
        <begin position="20"/>
        <end position="830"/>
    </location>
</feature>
<dbReference type="Pfam" id="PF18911">
    <property type="entry name" value="PKD_4"/>
    <property type="match status" value="1"/>
</dbReference>
<evidence type="ECO:0000256" key="2">
    <source>
        <dbReference type="ARBA" id="ARBA00001913"/>
    </source>
</evidence>
<comment type="caution">
    <text evidence="19">The sequence shown here is derived from an EMBL/GenBank/DDBJ whole genome shotgun (WGS) entry which is preliminary data.</text>
</comment>
<evidence type="ECO:0000256" key="10">
    <source>
        <dbReference type="ARBA" id="ARBA00022801"/>
    </source>
</evidence>
<dbReference type="InterPro" id="IPR000601">
    <property type="entry name" value="PKD_dom"/>
</dbReference>
<evidence type="ECO:0000256" key="12">
    <source>
        <dbReference type="ARBA" id="ARBA00022837"/>
    </source>
</evidence>
<keyword evidence="6" id="KW-0964">Secreted</keyword>
<evidence type="ECO:0000256" key="13">
    <source>
        <dbReference type="ARBA" id="ARBA00023026"/>
    </source>
</evidence>
<dbReference type="RefSeq" id="WP_344440493.1">
    <property type="nucleotide sequence ID" value="NZ_BAAALF010000017.1"/>
</dbReference>
<feature type="domain" description="PKD" evidence="18">
    <location>
        <begin position="638"/>
        <end position="718"/>
    </location>
</feature>
<gene>
    <name evidence="19" type="ORF">GCM10009665_15560</name>
</gene>
<evidence type="ECO:0000256" key="15">
    <source>
        <dbReference type="ARBA" id="ARBA00023145"/>
    </source>
</evidence>
<dbReference type="PRINTS" id="PR00931">
    <property type="entry name" value="MICOLLPTASE"/>
</dbReference>
<keyword evidence="13" id="KW-0843">Virulence</keyword>
<dbReference type="Pfam" id="PF08453">
    <property type="entry name" value="Peptidase_M9_N"/>
    <property type="match status" value="1"/>
</dbReference>
<comment type="catalytic activity">
    <reaction evidence="1">
        <text>Digestion of native collagen in the triple helical region at Xaa-|-Gly bonds. With synthetic peptides, a preference is shown for Gly at P3 and P1', Pro and Ala at P2 and P2', and hydroxyproline, Ala or Arg at P3'.</text>
        <dbReference type="EC" id="3.4.24.3"/>
    </reaction>
</comment>
<dbReference type="PANTHER" id="PTHR13062:SF9">
    <property type="entry name" value="MICROBIAL COLLAGENASE"/>
    <property type="match status" value="1"/>
</dbReference>
<dbReference type="Gene3D" id="2.60.40.10">
    <property type="entry name" value="Immunoglobulins"/>
    <property type="match status" value="1"/>
</dbReference>
<keyword evidence="8" id="KW-0479">Metal-binding</keyword>
<evidence type="ECO:0000256" key="3">
    <source>
        <dbReference type="ARBA" id="ARBA00001947"/>
    </source>
</evidence>
<dbReference type="SUPFAM" id="SSF49299">
    <property type="entry name" value="PKD domain"/>
    <property type="match status" value="1"/>
</dbReference>
<dbReference type="Pfam" id="PF01752">
    <property type="entry name" value="Peptidase_M9"/>
    <property type="match status" value="1"/>
</dbReference>
<dbReference type="Gene3D" id="3.40.30.160">
    <property type="entry name" value="Collagenase ColT, N-terminal domain"/>
    <property type="match status" value="1"/>
</dbReference>
<evidence type="ECO:0000256" key="16">
    <source>
        <dbReference type="SAM" id="MobiDB-lite"/>
    </source>
</evidence>
<evidence type="ECO:0000256" key="4">
    <source>
        <dbReference type="ARBA" id="ARBA00004613"/>
    </source>
</evidence>
<evidence type="ECO:0000313" key="19">
    <source>
        <dbReference type="EMBL" id="GAA1225966.1"/>
    </source>
</evidence>
<feature type="compositionally biased region" description="Low complexity" evidence="16">
    <location>
        <begin position="32"/>
        <end position="53"/>
    </location>
</feature>
<keyword evidence="11" id="KW-0862">Zinc</keyword>
<dbReference type="CDD" id="cd00146">
    <property type="entry name" value="PKD"/>
    <property type="match status" value="1"/>
</dbReference>
<dbReference type="InterPro" id="IPR007280">
    <property type="entry name" value="Peptidase_C_arc/bac"/>
</dbReference>
<dbReference type="InterPro" id="IPR013661">
    <property type="entry name" value="Peptidase_M9_N_dom"/>
</dbReference>
<keyword evidence="12" id="KW-0106">Calcium</keyword>
<dbReference type="InterPro" id="IPR013783">
    <property type="entry name" value="Ig-like_fold"/>
</dbReference>
<dbReference type="PROSITE" id="PS50093">
    <property type="entry name" value="PKD"/>
    <property type="match status" value="1"/>
</dbReference>
<dbReference type="Pfam" id="PF04151">
    <property type="entry name" value="PPC"/>
    <property type="match status" value="1"/>
</dbReference>
<accession>A0ABP4GMI2</accession>
<evidence type="ECO:0000256" key="9">
    <source>
        <dbReference type="ARBA" id="ARBA00022729"/>
    </source>
</evidence>
<dbReference type="InterPro" id="IPR022409">
    <property type="entry name" value="PKD/Chitinase_dom"/>
</dbReference>
<dbReference type="EMBL" id="BAAALF010000017">
    <property type="protein sequence ID" value="GAA1225966.1"/>
    <property type="molecule type" value="Genomic_DNA"/>
</dbReference>
<evidence type="ECO:0000256" key="14">
    <source>
        <dbReference type="ARBA" id="ARBA00023049"/>
    </source>
</evidence>
<name>A0ABP4GMI2_9ACTN</name>
<keyword evidence="15" id="KW-0865">Zymogen</keyword>